<evidence type="ECO:0000313" key="1">
    <source>
        <dbReference type="EMBL" id="CAI2196860.1"/>
    </source>
</evidence>
<sequence>YELHFEYEELYDYEINKPEAKALLGYLPIIKTHNQSEKNFDTYRKAN</sequence>
<dbReference type="AlphaFoldDB" id="A0A9W4TAX3"/>
<name>A0A9W4TAX3_9GLOM</name>
<proteinExistence type="predicted"/>
<organism evidence="1 2">
    <name type="scientific">Funneliformis geosporum</name>
    <dbReference type="NCBI Taxonomy" id="1117311"/>
    <lineage>
        <taxon>Eukaryota</taxon>
        <taxon>Fungi</taxon>
        <taxon>Fungi incertae sedis</taxon>
        <taxon>Mucoromycota</taxon>
        <taxon>Glomeromycotina</taxon>
        <taxon>Glomeromycetes</taxon>
        <taxon>Glomerales</taxon>
        <taxon>Glomeraceae</taxon>
        <taxon>Funneliformis</taxon>
    </lineage>
</organism>
<protein>
    <submittedName>
        <fullName evidence="1">15138_t:CDS:1</fullName>
    </submittedName>
</protein>
<accession>A0A9W4TAX3</accession>
<keyword evidence="2" id="KW-1185">Reference proteome</keyword>
<comment type="caution">
    <text evidence="1">The sequence shown here is derived from an EMBL/GenBank/DDBJ whole genome shotgun (WGS) entry which is preliminary data.</text>
</comment>
<reference evidence="1" key="1">
    <citation type="submission" date="2022-08" db="EMBL/GenBank/DDBJ databases">
        <authorList>
            <person name="Kallberg Y."/>
            <person name="Tangrot J."/>
            <person name="Rosling A."/>
        </authorList>
    </citation>
    <scope>NUCLEOTIDE SEQUENCE</scope>
    <source>
        <strain evidence="1">Wild A</strain>
    </source>
</reference>
<gene>
    <name evidence="1" type="ORF">FWILDA_LOCUS17788</name>
</gene>
<feature type="non-terminal residue" evidence="1">
    <location>
        <position position="47"/>
    </location>
</feature>
<dbReference type="OrthoDB" id="2443596at2759"/>
<evidence type="ECO:0000313" key="2">
    <source>
        <dbReference type="Proteomes" id="UP001153678"/>
    </source>
</evidence>
<dbReference type="Proteomes" id="UP001153678">
    <property type="component" value="Unassembled WGS sequence"/>
</dbReference>
<dbReference type="EMBL" id="CAMKVN010015128">
    <property type="protein sequence ID" value="CAI2196860.1"/>
    <property type="molecule type" value="Genomic_DNA"/>
</dbReference>